<dbReference type="GO" id="GO:0008289">
    <property type="term" value="F:lipid binding"/>
    <property type="evidence" value="ECO:0007669"/>
    <property type="project" value="InterPro"/>
</dbReference>
<evidence type="ECO:0000313" key="4">
    <source>
        <dbReference type="Proteomes" id="UP000694564"/>
    </source>
</evidence>
<dbReference type="PANTHER" id="PTHR14096">
    <property type="entry name" value="APOLIPOPROTEIN L"/>
    <property type="match status" value="1"/>
</dbReference>
<dbReference type="AlphaFoldDB" id="A0A8D2DAA5"/>
<proteinExistence type="inferred from homology"/>
<dbReference type="Ensembl" id="ENSSVLT00005023788.1">
    <property type="protein sequence ID" value="ENSSVLP00005021352.1"/>
    <property type="gene ID" value="ENSSVLG00005016959.1"/>
</dbReference>
<dbReference type="Pfam" id="PF05461">
    <property type="entry name" value="ApoL"/>
    <property type="match status" value="1"/>
</dbReference>
<comment type="similarity">
    <text evidence="1">Belongs to the apolipoprotein L family.</text>
</comment>
<accession>A0A8D2DAA5</accession>
<feature type="coiled-coil region" evidence="2">
    <location>
        <begin position="320"/>
        <end position="354"/>
    </location>
</feature>
<reference evidence="3" key="1">
    <citation type="submission" date="2025-08" db="UniProtKB">
        <authorList>
            <consortium name="Ensembl"/>
        </authorList>
    </citation>
    <scope>IDENTIFICATION</scope>
</reference>
<dbReference type="GeneTree" id="ENSGT01030000234599"/>
<evidence type="ECO:0000256" key="1">
    <source>
        <dbReference type="ARBA" id="ARBA00010090"/>
    </source>
</evidence>
<keyword evidence="4" id="KW-1185">Reference proteome</keyword>
<dbReference type="PANTHER" id="PTHR14096:SF27">
    <property type="entry name" value="APOLIPOPROTEIN L2"/>
    <property type="match status" value="1"/>
</dbReference>
<protein>
    <recommendedName>
        <fullName evidence="5">Apolipoprotein L3</fullName>
    </recommendedName>
</protein>
<sequence length="357" mass="38807">PESDERFTEDVIEYLQDTVSREDLQLLLNEEAWKSLVAEADLSRRTFQGPTDHFPVAEDKEKLSLEEEADALYEALHKLKGNTTLEDKATLQGHMLDRERFLEVFPQVRGELEAHIEKLHALADRVDKVHKDCTISNVVANSTGAVSGILTILGLALAPVTAGVSLALAATGVGLGTAATVTTVSTIIVEHSNTLSAQAEASGLLSTSSDRMKVVREVVGFGASRAFSLTKNFLQVLEDIGKHIRAIKLAKTNSRLLANAQRLMTTGRVSVRSAKQVQKAFGGTALAMTKGTRLMGAATAGFFLLMDVVSLVQDSKHLHEGAKAESAQELRQKARELEQKLQELLQTHERLPLDPSP</sequence>
<evidence type="ECO:0000256" key="2">
    <source>
        <dbReference type="SAM" id="Coils"/>
    </source>
</evidence>
<dbReference type="GO" id="GO:0016020">
    <property type="term" value="C:membrane"/>
    <property type="evidence" value="ECO:0007669"/>
    <property type="project" value="TreeGrafter"/>
</dbReference>
<evidence type="ECO:0008006" key="5">
    <source>
        <dbReference type="Google" id="ProtNLM"/>
    </source>
</evidence>
<organism evidence="3 4">
    <name type="scientific">Sciurus vulgaris</name>
    <name type="common">Eurasian red squirrel</name>
    <dbReference type="NCBI Taxonomy" id="55149"/>
    <lineage>
        <taxon>Eukaryota</taxon>
        <taxon>Metazoa</taxon>
        <taxon>Chordata</taxon>
        <taxon>Craniata</taxon>
        <taxon>Vertebrata</taxon>
        <taxon>Euteleostomi</taxon>
        <taxon>Mammalia</taxon>
        <taxon>Eutheria</taxon>
        <taxon>Euarchontoglires</taxon>
        <taxon>Glires</taxon>
        <taxon>Rodentia</taxon>
        <taxon>Sciuromorpha</taxon>
        <taxon>Sciuridae</taxon>
        <taxon>Sciurinae</taxon>
        <taxon>Sciurini</taxon>
        <taxon>Sciurus</taxon>
    </lineage>
</organism>
<dbReference type="GO" id="GO:0042157">
    <property type="term" value="P:lipoprotein metabolic process"/>
    <property type="evidence" value="ECO:0007669"/>
    <property type="project" value="InterPro"/>
</dbReference>
<dbReference type="Proteomes" id="UP000694564">
    <property type="component" value="Chromosome 5"/>
</dbReference>
<dbReference type="GO" id="GO:0006869">
    <property type="term" value="P:lipid transport"/>
    <property type="evidence" value="ECO:0007669"/>
    <property type="project" value="InterPro"/>
</dbReference>
<reference evidence="3" key="2">
    <citation type="submission" date="2025-09" db="UniProtKB">
        <authorList>
            <consortium name="Ensembl"/>
        </authorList>
    </citation>
    <scope>IDENTIFICATION</scope>
</reference>
<dbReference type="OrthoDB" id="6363454at2759"/>
<name>A0A8D2DAA5_SCIVU</name>
<keyword evidence="2" id="KW-0175">Coiled coil</keyword>
<dbReference type="InterPro" id="IPR008405">
    <property type="entry name" value="ApoL"/>
</dbReference>
<dbReference type="GO" id="GO:0005576">
    <property type="term" value="C:extracellular region"/>
    <property type="evidence" value="ECO:0007669"/>
    <property type="project" value="InterPro"/>
</dbReference>
<evidence type="ECO:0000313" key="3">
    <source>
        <dbReference type="Ensembl" id="ENSSVLP00005021352.1"/>
    </source>
</evidence>